<accession>A0A915IBP2</accession>
<dbReference type="WBParaSite" id="nRc.2.0.1.t11590-RA">
    <property type="protein sequence ID" value="nRc.2.0.1.t11590-RA"/>
    <property type="gene ID" value="nRc.2.0.1.g11590"/>
</dbReference>
<protein>
    <submittedName>
        <fullName evidence="2">Uncharacterized protein</fullName>
    </submittedName>
</protein>
<name>A0A915IBP2_ROMCU</name>
<reference evidence="2" key="1">
    <citation type="submission" date="2022-11" db="UniProtKB">
        <authorList>
            <consortium name="WormBaseParasite"/>
        </authorList>
    </citation>
    <scope>IDENTIFICATION</scope>
</reference>
<evidence type="ECO:0000313" key="1">
    <source>
        <dbReference type="Proteomes" id="UP000887565"/>
    </source>
</evidence>
<sequence length="122" mass="13764">MYPNSQQTLLTIADMLTYIDDSATSLGTWMVVPLRKNAALPSRWFLDRKSKKSTLSVFLRISTNSFPVQVFILVTLSMGFGELAMHEVSQCGYCNGEVLQISTLNDINYWHLSQCANVFMTT</sequence>
<proteinExistence type="predicted"/>
<dbReference type="AlphaFoldDB" id="A0A915IBP2"/>
<dbReference type="Proteomes" id="UP000887565">
    <property type="component" value="Unplaced"/>
</dbReference>
<evidence type="ECO:0000313" key="2">
    <source>
        <dbReference type="WBParaSite" id="nRc.2.0.1.t11590-RA"/>
    </source>
</evidence>
<keyword evidence="1" id="KW-1185">Reference proteome</keyword>
<organism evidence="1 2">
    <name type="scientific">Romanomermis culicivorax</name>
    <name type="common">Nematode worm</name>
    <dbReference type="NCBI Taxonomy" id="13658"/>
    <lineage>
        <taxon>Eukaryota</taxon>
        <taxon>Metazoa</taxon>
        <taxon>Ecdysozoa</taxon>
        <taxon>Nematoda</taxon>
        <taxon>Enoplea</taxon>
        <taxon>Dorylaimia</taxon>
        <taxon>Mermithida</taxon>
        <taxon>Mermithoidea</taxon>
        <taxon>Mermithidae</taxon>
        <taxon>Romanomermis</taxon>
    </lineage>
</organism>